<dbReference type="InterPro" id="IPR013087">
    <property type="entry name" value="Znf_C2H2_type"/>
</dbReference>
<comment type="subcellular location">
    <subcellularLocation>
        <location evidence="1">Nucleus</location>
    </subcellularLocation>
</comment>
<keyword evidence="5" id="KW-0862">Zinc</keyword>
<name>A0A0R3T2Q7_RODNA</name>
<feature type="region of interest" description="Disordered" evidence="9">
    <location>
        <begin position="1"/>
        <end position="25"/>
    </location>
</feature>
<dbReference type="STRING" id="102285.A0A0R3T2Q7"/>
<keyword evidence="12" id="KW-1185">Reference proteome</keyword>
<sequence>MQFSQLQLAADNNRDNNESASQSEPLDLSMNNLNQQNMQQEGAIEVNPTSTSENEPRVGSTLPTPFGSTTTPLSPINLEDLLSNQDLIYLLLIVSRGNMNNNSPVDQILPIRILNQFVQMSLLMSTQRDNWQTNNPVSPNLNRASNLNAPPPTQLLSHQTHSLEYTMGATNFAQAPPVSNADITQGPEATTRETQRSRSVSSVFTNVEMPNQVVITNQQTTPPVNNSSQPHYVRRRPQRRANRQTQYSCNMCAESFRRVKDLTEHTKAVHGKFKCQTCGQRIASRPNLLRHEIMHSDQRPHKCSICSNDFYRQDHLKRHMDSKHRGYNGDLNMVGVGATEVHPNTLARQQL</sequence>
<evidence type="ECO:0000256" key="9">
    <source>
        <dbReference type="SAM" id="MobiDB-lite"/>
    </source>
</evidence>
<evidence type="ECO:0000256" key="4">
    <source>
        <dbReference type="ARBA" id="ARBA00022771"/>
    </source>
</evidence>
<evidence type="ECO:0000256" key="2">
    <source>
        <dbReference type="ARBA" id="ARBA00022723"/>
    </source>
</evidence>
<dbReference type="GO" id="GO:0006357">
    <property type="term" value="P:regulation of transcription by RNA polymerase II"/>
    <property type="evidence" value="ECO:0007669"/>
    <property type="project" value="TreeGrafter"/>
</dbReference>
<dbReference type="OrthoDB" id="10066279at2759"/>
<reference evidence="11 12" key="2">
    <citation type="submission" date="2018-11" db="EMBL/GenBank/DDBJ databases">
        <authorList>
            <consortium name="Pathogen Informatics"/>
        </authorList>
    </citation>
    <scope>NUCLEOTIDE SEQUENCE [LARGE SCALE GENOMIC DNA]</scope>
</reference>
<dbReference type="InterPro" id="IPR050589">
    <property type="entry name" value="Ikaros_C2H2-ZF"/>
</dbReference>
<feature type="region of interest" description="Disordered" evidence="9">
    <location>
        <begin position="173"/>
        <end position="205"/>
    </location>
</feature>
<dbReference type="GO" id="GO:0005634">
    <property type="term" value="C:nucleus"/>
    <property type="evidence" value="ECO:0007669"/>
    <property type="project" value="UniProtKB-SubCell"/>
</dbReference>
<evidence type="ECO:0000256" key="6">
    <source>
        <dbReference type="ARBA" id="ARBA00023125"/>
    </source>
</evidence>
<evidence type="ECO:0000259" key="10">
    <source>
        <dbReference type="PROSITE" id="PS50157"/>
    </source>
</evidence>
<feature type="domain" description="C2H2-type" evidence="10">
    <location>
        <begin position="301"/>
        <end position="329"/>
    </location>
</feature>
<keyword evidence="4 8" id="KW-0863">Zinc-finger</keyword>
<feature type="region of interest" description="Disordered" evidence="9">
    <location>
        <begin position="46"/>
        <end position="68"/>
    </location>
</feature>
<dbReference type="Pfam" id="PF00096">
    <property type="entry name" value="zf-C2H2"/>
    <property type="match status" value="2"/>
</dbReference>
<dbReference type="AlphaFoldDB" id="A0A0R3T2Q7"/>
<dbReference type="SMART" id="SM00355">
    <property type="entry name" value="ZnF_C2H2"/>
    <property type="match status" value="3"/>
</dbReference>
<evidence type="ECO:0000313" key="12">
    <source>
        <dbReference type="Proteomes" id="UP000278807"/>
    </source>
</evidence>
<keyword evidence="3" id="KW-0677">Repeat</keyword>
<dbReference type="InterPro" id="IPR036236">
    <property type="entry name" value="Znf_C2H2_sf"/>
</dbReference>
<dbReference type="EMBL" id="UZAE01000456">
    <property type="protein sequence ID" value="VDN97100.1"/>
    <property type="molecule type" value="Genomic_DNA"/>
</dbReference>
<feature type="region of interest" description="Disordered" evidence="9">
    <location>
        <begin position="217"/>
        <end position="245"/>
    </location>
</feature>
<proteinExistence type="predicted"/>
<feature type="compositionally biased region" description="Basic residues" evidence="9">
    <location>
        <begin position="232"/>
        <end position="242"/>
    </location>
</feature>
<dbReference type="Gene3D" id="3.30.160.60">
    <property type="entry name" value="Classic Zinc Finger"/>
    <property type="match status" value="2"/>
</dbReference>
<dbReference type="Proteomes" id="UP000278807">
    <property type="component" value="Unassembled WGS sequence"/>
</dbReference>
<dbReference type="GO" id="GO:0008270">
    <property type="term" value="F:zinc ion binding"/>
    <property type="evidence" value="ECO:0007669"/>
    <property type="project" value="UniProtKB-KW"/>
</dbReference>
<evidence type="ECO:0000256" key="7">
    <source>
        <dbReference type="ARBA" id="ARBA00023242"/>
    </source>
</evidence>
<evidence type="ECO:0000313" key="11">
    <source>
        <dbReference type="EMBL" id="VDN97100.1"/>
    </source>
</evidence>
<dbReference type="PANTHER" id="PTHR24404:SF114">
    <property type="entry name" value="KLUMPFUSS, ISOFORM B-RELATED"/>
    <property type="match status" value="1"/>
</dbReference>
<dbReference type="PROSITE" id="PS00028">
    <property type="entry name" value="ZINC_FINGER_C2H2_1"/>
    <property type="match status" value="3"/>
</dbReference>
<evidence type="ECO:0000256" key="8">
    <source>
        <dbReference type="PROSITE-ProRule" id="PRU00042"/>
    </source>
</evidence>
<dbReference type="SUPFAM" id="SSF57667">
    <property type="entry name" value="beta-beta-alpha zinc fingers"/>
    <property type="match status" value="1"/>
</dbReference>
<feature type="domain" description="C2H2-type" evidence="10">
    <location>
        <begin position="273"/>
        <end position="300"/>
    </location>
</feature>
<gene>
    <name evidence="11" type="ORF">HNAJ_LOCUS1241</name>
</gene>
<dbReference type="FunFam" id="3.30.160.60:FF:000145">
    <property type="entry name" value="Zinc finger protein 574"/>
    <property type="match status" value="1"/>
</dbReference>
<protein>
    <submittedName>
        <fullName evidence="13">Protein krueppel</fullName>
    </submittedName>
</protein>
<keyword evidence="2" id="KW-0479">Metal-binding</keyword>
<organism evidence="13">
    <name type="scientific">Rodentolepis nana</name>
    <name type="common">Dwarf tapeworm</name>
    <name type="synonym">Hymenolepis nana</name>
    <dbReference type="NCBI Taxonomy" id="102285"/>
    <lineage>
        <taxon>Eukaryota</taxon>
        <taxon>Metazoa</taxon>
        <taxon>Spiralia</taxon>
        <taxon>Lophotrochozoa</taxon>
        <taxon>Platyhelminthes</taxon>
        <taxon>Cestoda</taxon>
        <taxon>Eucestoda</taxon>
        <taxon>Cyclophyllidea</taxon>
        <taxon>Hymenolepididae</taxon>
        <taxon>Rodentolepis</taxon>
    </lineage>
</organism>
<feature type="domain" description="C2H2-type" evidence="10">
    <location>
        <begin position="247"/>
        <end position="270"/>
    </location>
</feature>
<evidence type="ECO:0000313" key="13">
    <source>
        <dbReference type="WBParaSite" id="HNAJ_0000124101-mRNA-1"/>
    </source>
</evidence>
<dbReference type="GO" id="GO:0000978">
    <property type="term" value="F:RNA polymerase II cis-regulatory region sequence-specific DNA binding"/>
    <property type="evidence" value="ECO:0007669"/>
    <property type="project" value="TreeGrafter"/>
</dbReference>
<evidence type="ECO:0000256" key="3">
    <source>
        <dbReference type="ARBA" id="ARBA00022737"/>
    </source>
</evidence>
<evidence type="ECO:0000256" key="1">
    <source>
        <dbReference type="ARBA" id="ARBA00004123"/>
    </source>
</evidence>
<accession>A0A0R3T2Q7</accession>
<keyword evidence="7" id="KW-0539">Nucleus</keyword>
<dbReference type="WBParaSite" id="HNAJ_0000124101-mRNA-1">
    <property type="protein sequence ID" value="HNAJ_0000124101-mRNA-1"/>
    <property type="gene ID" value="HNAJ_0000124101"/>
</dbReference>
<evidence type="ECO:0000256" key="5">
    <source>
        <dbReference type="ARBA" id="ARBA00022833"/>
    </source>
</evidence>
<reference evidence="13" key="1">
    <citation type="submission" date="2017-02" db="UniProtKB">
        <authorList>
            <consortium name="WormBaseParasite"/>
        </authorList>
    </citation>
    <scope>IDENTIFICATION</scope>
</reference>
<dbReference type="PANTHER" id="PTHR24404">
    <property type="entry name" value="ZINC FINGER PROTEIN"/>
    <property type="match status" value="1"/>
</dbReference>
<dbReference type="PROSITE" id="PS50157">
    <property type="entry name" value="ZINC_FINGER_C2H2_2"/>
    <property type="match status" value="3"/>
</dbReference>
<dbReference type="GO" id="GO:0003700">
    <property type="term" value="F:DNA-binding transcription factor activity"/>
    <property type="evidence" value="ECO:0007669"/>
    <property type="project" value="TreeGrafter"/>
</dbReference>
<feature type="compositionally biased region" description="Polar residues" evidence="9">
    <location>
        <begin position="217"/>
        <end position="230"/>
    </location>
</feature>
<keyword evidence="6" id="KW-0238">DNA-binding</keyword>